<comment type="similarity">
    <text evidence="3">Belongs to the HAD-like hydrolase superfamily. CbbY/CbbZ/Gph/YieH family.</text>
</comment>
<evidence type="ECO:0000256" key="2">
    <source>
        <dbReference type="ARBA" id="ARBA00004818"/>
    </source>
</evidence>
<dbReference type="PANTHER" id="PTHR43434:SF1">
    <property type="entry name" value="PHOSPHOGLYCOLATE PHOSPHATASE"/>
    <property type="match status" value="1"/>
</dbReference>
<dbReference type="AlphaFoldDB" id="K2I5S6"/>
<dbReference type="Gene3D" id="1.10.150.240">
    <property type="entry name" value="Putative phosphatase, domain 2"/>
    <property type="match status" value="1"/>
</dbReference>
<dbReference type="GO" id="GO:0005829">
    <property type="term" value="C:cytosol"/>
    <property type="evidence" value="ECO:0007669"/>
    <property type="project" value="TreeGrafter"/>
</dbReference>
<evidence type="ECO:0000313" key="5">
    <source>
        <dbReference type="EMBL" id="EKE44320.1"/>
    </source>
</evidence>
<dbReference type="eggNOG" id="COG0546">
    <property type="taxonomic scope" value="Bacteria"/>
</dbReference>
<organism evidence="5 6">
    <name type="scientific">Oceaniovalibus guishaninsula JLT2003</name>
    <dbReference type="NCBI Taxonomy" id="1231392"/>
    <lineage>
        <taxon>Bacteria</taxon>
        <taxon>Pseudomonadati</taxon>
        <taxon>Pseudomonadota</taxon>
        <taxon>Alphaproteobacteria</taxon>
        <taxon>Rhodobacterales</taxon>
        <taxon>Roseobacteraceae</taxon>
        <taxon>Oceaniovalibus</taxon>
    </lineage>
</organism>
<dbReference type="InterPro" id="IPR023214">
    <property type="entry name" value="HAD_sf"/>
</dbReference>
<dbReference type="EC" id="3.1.3.18" evidence="4"/>
<dbReference type="PRINTS" id="PR00413">
    <property type="entry name" value="HADHALOGNASE"/>
</dbReference>
<dbReference type="SFLD" id="SFLDS00003">
    <property type="entry name" value="Haloacid_Dehalogenase"/>
    <property type="match status" value="1"/>
</dbReference>
<evidence type="ECO:0000256" key="3">
    <source>
        <dbReference type="ARBA" id="ARBA00006171"/>
    </source>
</evidence>
<evidence type="ECO:0000313" key="6">
    <source>
        <dbReference type="Proteomes" id="UP000006765"/>
    </source>
</evidence>
<dbReference type="STRING" id="1231392.OCGS_1564"/>
<accession>K2I5S6</accession>
<dbReference type="SFLD" id="SFLDG01129">
    <property type="entry name" value="C1.5:_HAD__Beta-PGM__Phosphata"/>
    <property type="match status" value="1"/>
</dbReference>
<dbReference type="InterPro" id="IPR006439">
    <property type="entry name" value="HAD-SF_hydro_IA"/>
</dbReference>
<evidence type="ECO:0000256" key="4">
    <source>
        <dbReference type="ARBA" id="ARBA00013078"/>
    </source>
</evidence>
<sequence>MGRRTAIFDLDGTLVDTGPDLAAAANACFRDMGHGDLLDLTRTEDRAACLRGGRSMLRLGLGRLGPVDDAVLDAWYRPLLDHYERRLCVGSALYPGVPDAMAVLRDDGWALGICTNKPAALAERLMVALGARDWFGALVGADTLAVRKPDPAPLWAAVDGAGGDRARCVLIGDTETDHHTARAAGVPSVLVTFGPDPRHVAALDADGWLPHFGDLPAVLGRLVA</sequence>
<dbReference type="InterPro" id="IPR023198">
    <property type="entry name" value="PGP-like_dom2"/>
</dbReference>
<comment type="pathway">
    <text evidence="2">Organic acid metabolism; glycolate biosynthesis; glycolate from 2-phosphoglycolate: step 1/1.</text>
</comment>
<dbReference type="EMBL" id="AMGO01000030">
    <property type="protein sequence ID" value="EKE44320.1"/>
    <property type="molecule type" value="Genomic_DNA"/>
</dbReference>
<keyword evidence="6" id="KW-1185">Reference proteome</keyword>
<dbReference type="InterPro" id="IPR050155">
    <property type="entry name" value="HAD-like_hydrolase_sf"/>
</dbReference>
<dbReference type="GO" id="GO:0006281">
    <property type="term" value="P:DNA repair"/>
    <property type="evidence" value="ECO:0007669"/>
    <property type="project" value="TreeGrafter"/>
</dbReference>
<reference evidence="5 6" key="1">
    <citation type="journal article" date="2012" name="J. Bacteriol.">
        <title>Draft Genome Sequence of Oceaniovalibus guishaninsula JLT2003T.</title>
        <authorList>
            <person name="Tang K."/>
            <person name="Liu K."/>
            <person name="Jiao N."/>
        </authorList>
    </citation>
    <scope>NUCLEOTIDE SEQUENCE [LARGE SCALE GENOMIC DNA]</scope>
    <source>
        <strain evidence="5 6">JLT2003</strain>
    </source>
</reference>
<dbReference type="Proteomes" id="UP000006765">
    <property type="component" value="Unassembled WGS sequence"/>
</dbReference>
<name>K2I5S6_9RHOB</name>
<dbReference type="InterPro" id="IPR036412">
    <property type="entry name" value="HAD-like_sf"/>
</dbReference>
<dbReference type="Pfam" id="PF00702">
    <property type="entry name" value="Hydrolase"/>
    <property type="match status" value="1"/>
</dbReference>
<protein>
    <recommendedName>
        <fullName evidence="4">phosphoglycolate phosphatase</fullName>
        <ecNumber evidence="4">3.1.3.18</ecNumber>
    </recommendedName>
</protein>
<comment type="catalytic activity">
    <reaction evidence="1">
        <text>2-phosphoglycolate + H2O = glycolate + phosphate</text>
        <dbReference type="Rhea" id="RHEA:14369"/>
        <dbReference type="ChEBI" id="CHEBI:15377"/>
        <dbReference type="ChEBI" id="CHEBI:29805"/>
        <dbReference type="ChEBI" id="CHEBI:43474"/>
        <dbReference type="ChEBI" id="CHEBI:58033"/>
        <dbReference type="EC" id="3.1.3.18"/>
    </reaction>
</comment>
<gene>
    <name evidence="5" type="ORF">OCGS_1564</name>
</gene>
<dbReference type="GO" id="GO:0008967">
    <property type="term" value="F:phosphoglycolate phosphatase activity"/>
    <property type="evidence" value="ECO:0007669"/>
    <property type="project" value="UniProtKB-EC"/>
</dbReference>
<proteinExistence type="inferred from homology"/>
<dbReference type="Gene3D" id="3.40.50.1000">
    <property type="entry name" value="HAD superfamily/HAD-like"/>
    <property type="match status" value="1"/>
</dbReference>
<dbReference type="OrthoDB" id="9793014at2"/>
<dbReference type="NCBIfam" id="TIGR01549">
    <property type="entry name" value="HAD-SF-IA-v1"/>
    <property type="match status" value="1"/>
</dbReference>
<evidence type="ECO:0000256" key="1">
    <source>
        <dbReference type="ARBA" id="ARBA00000830"/>
    </source>
</evidence>
<dbReference type="SUPFAM" id="SSF56784">
    <property type="entry name" value="HAD-like"/>
    <property type="match status" value="1"/>
</dbReference>
<comment type="caution">
    <text evidence="5">The sequence shown here is derived from an EMBL/GenBank/DDBJ whole genome shotgun (WGS) entry which is preliminary data.</text>
</comment>
<dbReference type="PANTHER" id="PTHR43434">
    <property type="entry name" value="PHOSPHOGLYCOLATE PHOSPHATASE"/>
    <property type="match status" value="1"/>
</dbReference>
<dbReference type="RefSeq" id="WP_007426716.1">
    <property type="nucleotide sequence ID" value="NZ_AMGO01000030.1"/>
</dbReference>
<dbReference type="PATRIC" id="fig|1231392.3.peg.1570"/>